<reference evidence="9" key="1">
    <citation type="submission" date="2025-08" db="UniProtKB">
        <authorList>
            <consortium name="Ensembl"/>
        </authorList>
    </citation>
    <scope>IDENTIFICATION</scope>
</reference>
<dbReference type="SUPFAM" id="SSF54001">
    <property type="entry name" value="Cysteine proteinases"/>
    <property type="match status" value="1"/>
</dbReference>
<keyword evidence="10" id="KW-1185">Reference proteome</keyword>
<keyword evidence="6" id="KW-0378">Hydrolase</keyword>
<evidence type="ECO:0000256" key="3">
    <source>
        <dbReference type="ARBA" id="ARBA00012759"/>
    </source>
</evidence>
<dbReference type="PANTHER" id="PTHR21646:SF24">
    <property type="entry name" value="UBIQUITIN CARBOXYL-TERMINAL HYDROLASE"/>
    <property type="match status" value="1"/>
</dbReference>
<evidence type="ECO:0000256" key="2">
    <source>
        <dbReference type="ARBA" id="ARBA00009085"/>
    </source>
</evidence>
<name>A0A8C4R5Z6_EPTBU</name>
<evidence type="ECO:0000256" key="5">
    <source>
        <dbReference type="ARBA" id="ARBA00022786"/>
    </source>
</evidence>
<dbReference type="InterPro" id="IPR050185">
    <property type="entry name" value="Ub_carboxyl-term_hydrolase"/>
</dbReference>
<dbReference type="InterPro" id="IPR018200">
    <property type="entry name" value="USP_CS"/>
</dbReference>
<accession>A0A8C4R5Z6</accession>
<evidence type="ECO:0000313" key="10">
    <source>
        <dbReference type="Proteomes" id="UP000694388"/>
    </source>
</evidence>
<dbReference type="InterPro" id="IPR028889">
    <property type="entry name" value="USP"/>
</dbReference>
<dbReference type="InterPro" id="IPR038765">
    <property type="entry name" value="Papain-like_cys_pep_sf"/>
</dbReference>
<dbReference type="PROSITE" id="PS50235">
    <property type="entry name" value="USP_3"/>
    <property type="match status" value="1"/>
</dbReference>
<dbReference type="GO" id="GO:0006508">
    <property type="term" value="P:proteolysis"/>
    <property type="evidence" value="ECO:0007669"/>
    <property type="project" value="UniProtKB-KW"/>
</dbReference>
<protein>
    <recommendedName>
        <fullName evidence="3">ubiquitinyl hydrolase 1</fullName>
        <ecNumber evidence="3">3.4.19.12</ecNumber>
    </recommendedName>
</protein>
<keyword evidence="4" id="KW-0645">Protease</keyword>
<reference evidence="9" key="2">
    <citation type="submission" date="2025-09" db="UniProtKB">
        <authorList>
            <consortium name="Ensembl"/>
        </authorList>
    </citation>
    <scope>IDENTIFICATION</scope>
</reference>
<organism evidence="9 10">
    <name type="scientific">Eptatretus burgeri</name>
    <name type="common">Inshore hagfish</name>
    <dbReference type="NCBI Taxonomy" id="7764"/>
    <lineage>
        <taxon>Eukaryota</taxon>
        <taxon>Metazoa</taxon>
        <taxon>Chordata</taxon>
        <taxon>Craniata</taxon>
        <taxon>Vertebrata</taxon>
        <taxon>Cyclostomata</taxon>
        <taxon>Myxini</taxon>
        <taxon>Myxiniformes</taxon>
        <taxon>Myxinidae</taxon>
        <taxon>Eptatretinae</taxon>
        <taxon>Eptatretus</taxon>
    </lineage>
</organism>
<comment type="catalytic activity">
    <reaction evidence="1">
        <text>Thiol-dependent hydrolysis of ester, thioester, amide, peptide and isopeptide bonds formed by the C-terminal Gly of ubiquitin (a 76-residue protein attached to proteins as an intracellular targeting signal).</text>
        <dbReference type="EC" id="3.4.19.12"/>
    </reaction>
</comment>
<dbReference type="Pfam" id="PF00443">
    <property type="entry name" value="UCH"/>
    <property type="match status" value="1"/>
</dbReference>
<evidence type="ECO:0000256" key="4">
    <source>
        <dbReference type="ARBA" id="ARBA00022670"/>
    </source>
</evidence>
<proteinExistence type="inferred from homology"/>
<sequence length="153" mass="17728">MHTRKKYVRLKDCIQLFTSKEQLGANDPWYCPTCKKHQQATKKFDLWSLPQILVVHLKRFSYNKYYRDKLDTLVDFSIRDLDMHEFLAGPKMNSCVYDLIAVSNHYGGLGGGHYTAYAKNQLSQNWYYYDDSSVSSASKDQIVVSKRPNAITG</sequence>
<evidence type="ECO:0000256" key="7">
    <source>
        <dbReference type="ARBA" id="ARBA00022807"/>
    </source>
</evidence>
<keyword evidence="5" id="KW-0833">Ubl conjugation pathway</keyword>
<dbReference type="GO" id="GO:0005634">
    <property type="term" value="C:nucleus"/>
    <property type="evidence" value="ECO:0007669"/>
    <property type="project" value="TreeGrafter"/>
</dbReference>
<dbReference type="InterPro" id="IPR001394">
    <property type="entry name" value="Peptidase_C19_UCH"/>
</dbReference>
<dbReference type="AlphaFoldDB" id="A0A8C4R5Z6"/>
<dbReference type="Gene3D" id="3.90.70.10">
    <property type="entry name" value="Cysteine proteinases"/>
    <property type="match status" value="1"/>
</dbReference>
<dbReference type="GeneTree" id="ENSGT00940000156645"/>
<dbReference type="PANTHER" id="PTHR21646">
    <property type="entry name" value="UBIQUITIN CARBOXYL-TERMINAL HYDROLASE"/>
    <property type="match status" value="1"/>
</dbReference>
<evidence type="ECO:0000256" key="6">
    <source>
        <dbReference type="ARBA" id="ARBA00022801"/>
    </source>
</evidence>
<dbReference type="Ensembl" id="ENSEBUT00000025428.1">
    <property type="protein sequence ID" value="ENSEBUP00000024852.1"/>
    <property type="gene ID" value="ENSEBUG00000015352.1"/>
</dbReference>
<dbReference type="Proteomes" id="UP000694388">
    <property type="component" value="Unplaced"/>
</dbReference>
<feature type="domain" description="USP" evidence="8">
    <location>
        <begin position="1"/>
        <end position="153"/>
    </location>
</feature>
<dbReference type="PROSITE" id="PS00973">
    <property type="entry name" value="USP_2"/>
    <property type="match status" value="1"/>
</dbReference>
<comment type="similarity">
    <text evidence="2">Belongs to the peptidase C19 family.</text>
</comment>
<keyword evidence="7" id="KW-0788">Thiol protease</keyword>
<dbReference type="GO" id="GO:0004843">
    <property type="term" value="F:cysteine-type deubiquitinase activity"/>
    <property type="evidence" value="ECO:0007669"/>
    <property type="project" value="UniProtKB-EC"/>
</dbReference>
<dbReference type="GO" id="GO:0016579">
    <property type="term" value="P:protein deubiquitination"/>
    <property type="evidence" value="ECO:0007669"/>
    <property type="project" value="InterPro"/>
</dbReference>
<dbReference type="EC" id="3.4.19.12" evidence="3"/>
<evidence type="ECO:0000313" key="9">
    <source>
        <dbReference type="Ensembl" id="ENSEBUP00000024852.1"/>
    </source>
</evidence>
<dbReference type="OMA" id="MWLDFVL"/>
<evidence type="ECO:0000259" key="8">
    <source>
        <dbReference type="PROSITE" id="PS50235"/>
    </source>
</evidence>
<evidence type="ECO:0000256" key="1">
    <source>
        <dbReference type="ARBA" id="ARBA00000707"/>
    </source>
</evidence>